<name>V4RRM9_9CAUL</name>
<protein>
    <submittedName>
        <fullName evidence="1">Uncharacterized protein</fullName>
    </submittedName>
</protein>
<keyword evidence="2" id="KW-1185">Reference proteome</keyword>
<dbReference type="AlphaFoldDB" id="V4RRM9"/>
<dbReference type="EMBL" id="AWGB01000006">
    <property type="protein sequence ID" value="ESQ93853.1"/>
    <property type="molecule type" value="Genomic_DNA"/>
</dbReference>
<evidence type="ECO:0000313" key="2">
    <source>
        <dbReference type="Proteomes" id="UP000017837"/>
    </source>
</evidence>
<gene>
    <name evidence="1" type="ORF">ABENE_03985</name>
</gene>
<dbReference type="STRING" id="1121022.GCA_000376105_00104"/>
<reference evidence="1 2" key="1">
    <citation type="journal article" date="2014" name="Nature">
        <title>Sequential evolution of bacterial morphology by co-option of a developmental regulator.</title>
        <authorList>
            <person name="Jiang C."/>
            <person name="Brown P.J."/>
            <person name="Ducret A."/>
            <person name="Brun Y.V."/>
        </authorList>
    </citation>
    <scope>NUCLEOTIDE SEQUENCE [LARGE SCALE GENOMIC DNA]</scope>
    <source>
        <strain evidence="1 2">DSM 16100</strain>
    </source>
</reference>
<dbReference type="RefSeq" id="WP_018079790.1">
    <property type="nucleotide sequence ID" value="NZ_AQWM01000001.1"/>
</dbReference>
<comment type="caution">
    <text evidence="1">The sequence shown here is derived from an EMBL/GenBank/DDBJ whole genome shotgun (WGS) entry which is preliminary data.</text>
</comment>
<dbReference type="Proteomes" id="UP000017837">
    <property type="component" value="Unassembled WGS sequence"/>
</dbReference>
<proteinExistence type="predicted"/>
<sequence length="77" mass="8188">MTVLFPLTVDTDLSLTAQSLLRRECGAQIHSIHLQSIPDKREACLWVTLSASAYEPAVHALVLGLPAAQFGAVAMAA</sequence>
<dbReference type="PATRIC" id="fig|1121022.4.peg.789"/>
<evidence type="ECO:0000313" key="1">
    <source>
        <dbReference type="EMBL" id="ESQ93853.1"/>
    </source>
</evidence>
<accession>V4RRM9</accession>
<organism evidence="1 2">
    <name type="scientific">Asticcacaulis benevestitus DSM 16100 = ATCC BAA-896</name>
    <dbReference type="NCBI Taxonomy" id="1121022"/>
    <lineage>
        <taxon>Bacteria</taxon>
        <taxon>Pseudomonadati</taxon>
        <taxon>Pseudomonadota</taxon>
        <taxon>Alphaproteobacteria</taxon>
        <taxon>Caulobacterales</taxon>
        <taxon>Caulobacteraceae</taxon>
        <taxon>Asticcacaulis</taxon>
    </lineage>
</organism>